<reference evidence="4 5" key="2">
    <citation type="journal article" date="2018" name="Elife">
        <title>Firefly genomes illuminate parallel origins of bioluminescence in beetles.</title>
        <authorList>
            <person name="Fallon T.R."/>
            <person name="Lower S.E."/>
            <person name="Chang C.H."/>
            <person name="Bessho-Uehara M."/>
            <person name="Martin G.J."/>
            <person name="Bewick A.J."/>
            <person name="Behringer M."/>
            <person name="Debat H.J."/>
            <person name="Wong I."/>
            <person name="Day J.C."/>
            <person name="Suvorov A."/>
            <person name="Silva C.J."/>
            <person name="Stanger-Hall K.F."/>
            <person name="Hall D.W."/>
            <person name="Schmitz R.J."/>
            <person name="Nelson D.R."/>
            <person name="Lewis S.M."/>
            <person name="Shigenobu S."/>
            <person name="Bybee S.M."/>
            <person name="Larracuente A.M."/>
            <person name="Oba Y."/>
            <person name="Weng J.K."/>
        </authorList>
    </citation>
    <scope>NUCLEOTIDE SEQUENCE [LARGE SCALE GENOMIC DNA]</scope>
    <source>
        <strain evidence="4">1611_PpyrPB1</strain>
        <tissue evidence="4">Whole body</tissue>
    </source>
</reference>
<dbReference type="GO" id="GO:0004523">
    <property type="term" value="F:RNA-DNA hybrid ribonuclease activity"/>
    <property type="evidence" value="ECO:0007669"/>
    <property type="project" value="InterPro"/>
</dbReference>
<evidence type="ECO:0000313" key="5">
    <source>
        <dbReference type="Proteomes" id="UP000327044"/>
    </source>
</evidence>
<evidence type="ECO:0000259" key="2">
    <source>
        <dbReference type="PROSITE" id="PS50879"/>
    </source>
</evidence>
<dbReference type="AlphaFoldDB" id="A0A1Y1MUC8"/>
<gene>
    <name evidence="4" type="ORF">PPYR_05640</name>
</gene>
<dbReference type="InterPro" id="IPR012337">
    <property type="entry name" value="RNaseH-like_sf"/>
</dbReference>
<dbReference type="PROSITE" id="PS50879">
    <property type="entry name" value="RNASE_H_1"/>
    <property type="match status" value="1"/>
</dbReference>
<accession>A0A1Y1MUC8</accession>
<sequence length="258" mass="28806">MKVFLLPIIVHNLYKVFRNNNPIAFIYLNIMTSRKRPSNSTSLQRSNITKLIDRLQMVENTIQFAVAEIGDIKKELLLLQDGSTTCDGVSETALTGAKRSCYNFSRENEFVVVYTDGACENNGRANAKAGIGVWFGHNHPLNISCPVKGRPTNNTAEIQACIHAIKTAHANGIRKLKIKTDSEFVINSMTKWILKWRTNNWKVAGGGDVKNKEDFVILDKEIKLLDQVVWEHVDGHVGIEGNEAADRLAKAGANLYKP</sequence>
<dbReference type="PANTHER" id="PTHR10642">
    <property type="entry name" value="RIBONUCLEASE H1"/>
    <property type="match status" value="1"/>
</dbReference>
<dbReference type="OrthoDB" id="407198at2759"/>
<dbReference type="FunFam" id="3.30.420.10:FF:000115">
    <property type="entry name" value="Ribonuclease H"/>
    <property type="match status" value="1"/>
</dbReference>
<comment type="similarity">
    <text evidence="1">Belongs to the RNase H family.</text>
</comment>
<dbReference type="EMBL" id="GEZM01020347">
    <property type="protein sequence ID" value="JAV89293.1"/>
    <property type="molecule type" value="Transcribed_RNA"/>
</dbReference>
<name>A0A1Y1MUC8_PHOPY</name>
<keyword evidence="5" id="KW-1185">Reference proteome</keyword>
<dbReference type="EMBL" id="VVIM01000003">
    <property type="protein sequence ID" value="KAB0801286.1"/>
    <property type="molecule type" value="Genomic_DNA"/>
</dbReference>
<dbReference type="Gene3D" id="3.30.420.10">
    <property type="entry name" value="Ribonuclease H-like superfamily/Ribonuclease H"/>
    <property type="match status" value="1"/>
</dbReference>
<protein>
    <recommendedName>
        <fullName evidence="2">RNase H type-1 domain-containing protein</fullName>
    </recommendedName>
</protein>
<dbReference type="CDD" id="cd09280">
    <property type="entry name" value="RNase_HI_eukaryote_like"/>
    <property type="match status" value="1"/>
</dbReference>
<dbReference type="Proteomes" id="UP000327044">
    <property type="component" value="Unassembled WGS sequence"/>
</dbReference>
<dbReference type="Pfam" id="PF00075">
    <property type="entry name" value="RNase_H"/>
    <property type="match status" value="1"/>
</dbReference>
<dbReference type="PANTHER" id="PTHR10642:SF31">
    <property type="entry name" value="RIBONUCLEASE H1"/>
    <property type="match status" value="1"/>
</dbReference>
<dbReference type="InterPro" id="IPR002156">
    <property type="entry name" value="RNaseH_domain"/>
</dbReference>
<evidence type="ECO:0000313" key="4">
    <source>
        <dbReference type="EMBL" id="KAB0801286.1"/>
    </source>
</evidence>
<dbReference type="GO" id="GO:0043137">
    <property type="term" value="P:DNA replication, removal of RNA primer"/>
    <property type="evidence" value="ECO:0007669"/>
    <property type="project" value="TreeGrafter"/>
</dbReference>
<dbReference type="InParanoid" id="A0A1Y1MUC8"/>
<dbReference type="InterPro" id="IPR036397">
    <property type="entry name" value="RNaseH_sf"/>
</dbReference>
<reference evidence="3" key="1">
    <citation type="journal article" date="2016" name="Sci. Rep.">
        <title>Molecular characterization of firefly nuptial gifts: a multi-omics approach sheds light on postcopulatory sexual selection.</title>
        <authorList>
            <person name="Al-Wathiqui N."/>
            <person name="Fallon T.R."/>
            <person name="South A."/>
            <person name="Weng J.K."/>
            <person name="Lewis S.M."/>
        </authorList>
    </citation>
    <scope>NUCLEOTIDE SEQUENCE</scope>
</reference>
<reference evidence="4" key="3">
    <citation type="submission" date="2019-08" db="EMBL/GenBank/DDBJ databases">
        <authorList>
            <consortium name="Photinus pyralis genome working group"/>
            <person name="Fallon T.R."/>
            <person name="Sander Lower S.E."/>
            <person name="Weng J.-K."/>
        </authorList>
    </citation>
    <scope>NUCLEOTIDE SEQUENCE</scope>
    <source>
        <strain evidence="4">1611_PpyrPB1</strain>
        <tissue evidence="4">Whole body</tissue>
    </source>
</reference>
<dbReference type="SUPFAM" id="SSF53098">
    <property type="entry name" value="Ribonuclease H-like"/>
    <property type="match status" value="1"/>
</dbReference>
<dbReference type="GO" id="GO:0003676">
    <property type="term" value="F:nucleic acid binding"/>
    <property type="evidence" value="ECO:0007669"/>
    <property type="project" value="InterPro"/>
</dbReference>
<organism evidence="3">
    <name type="scientific">Photinus pyralis</name>
    <name type="common">Common eastern firefly</name>
    <name type="synonym">Lampyris pyralis</name>
    <dbReference type="NCBI Taxonomy" id="7054"/>
    <lineage>
        <taxon>Eukaryota</taxon>
        <taxon>Metazoa</taxon>
        <taxon>Ecdysozoa</taxon>
        <taxon>Arthropoda</taxon>
        <taxon>Hexapoda</taxon>
        <taxon>Insecta</taxon>
        <taxon>Pterygota</taxon>
        <taxon>Neoptera</taxon>
        <taxon>Endopterygota</taxon>
        <taxon>Coleoptera</taxon>
        <taxon>Polyphaga</taxon>
        <taxon>Elateriformia</taxon>
        <taxon>Elateroidea</taxon>
        <taxon>Lampyridae</taxon>
        <taxon>Lampyrinae</taxon>
        <taxon>Photinus</taxon>
    </lineage>
</organism>
<evidence type="ECO:0000313" key="3">
    <source>
        <dbReference type="EMBL" id="JAV89293.1"/>
    </source>
</evidence>
<evidence type="ECO:0000256" key="1">
    <source>
        <dbReference type="ARBA" id="ARBA00005300"/>
    </source>
</evidence>
<dbReference type="InterPro" id="IPR050092">
    <property type="entry name" value="RNase_H"/>
</dbReference>
<proteinExistence type="inferred from homology"/>
<feature type="domain" description="RNase H type-1" evidence="2">
    <location>
        <begin position="107"/>
        <end position="254"/>
    </location>
</feature>